<evidence type="ECO:0000259" key="3">
    <source>
        <dbReference type="PROSITE" id="PS51186"/>
    </source>
</evidence>
<accession>A0A5S5C4Z2</accession>
<dbReference type="InterPro" id="IPR000182">
    <property type="entry name" value="GNAT_dom"/>
</dbReference>
<dbReference type="SUPFAM" id="SSF55729">
    <property type="entry name" value="Acyl-CoA N-acyltransferases (Nat)"/>
    <property type="match status" value="1"/>
</dbReference>
<keyword evidence="5" id="KW-1185">Reference proteome</keyword>
<protein>
    <submittedName>
        <fullName evidence="4">Acetyltransferase (GNAT) family protein</fullName>
    </submittedName>
</protein>
<feature type="domain" description="N-acetyltransferase" evidence="3">
    <location>
        <begin position="184"/>
        <end position="321"/>
    </location>
</feature>
<proteinExistence type="predicted"/>
<evidence type="ECO:0000313" key="4">
    <source>
        <dbReference type="EMBL" id="TYP74501.1"/>
    </source>
</evidence>
<dbReference type="Pfam" id="PF00583">
    <property type="entry name" value="Acetyltransf_1"/>
    <property type="match status" value="1"/>
</dbReference>
<dbReference type="InterPro" id="IPR050832">
    <property type="entry name" value="Bact_Acetyltransf"/>
</dbReference>
<dbReference type="OrthoDB" id="1897483at2"/>
<evidence type="ECO:0000313" key="5">
    <source>
        <dbReference type="Proteomes" id="UP000323257"/>
    </source>
</evidence>
<dbReference type="Gene3D" id="3.40.630.30">
    <property type="match status" value="1"/>
</dbReference>
<gene>
    <name evidence="4" type="ORF">BCM02_10545</name>
</gene>
<sequence length="321" mass="36319">MLQYGYRSNWINHAMVVFCYMAETEVRLFTREDFGQLGEMYQVVTANDDVVFWWVGEEAEWPNVFLAIEGGRIVGKGQASVMTEIPPGSSAEREHVIFLNLKTLPHRAADYSLHERLYEPLLQRAHALKQALPGPYRTMIAVGNRSTETHNNAFFQSKGFVYWKSLYTMRREGSSSIEPAPLASPYRCSPWNSEDGVDEYLAADREIWPEAPIGREAFAARQKKASWTAFVVREHGLLVGSIMAWVDEDGDGAIEDVFVREPWRKQGIAAYLLARALAYLQACGCATATLQVETANQSALSLYRAAGFQVESEEARYRREL</sequence>
<dbReference type="Proteomes" id="UP000323257">
    <property type="component" value="Unassembled WGS sequence"/>
</dbReference>
<keyword evidence="1 4" id="KW-0808">Transferase</keyword>
<dbReference type="InterPro" id="IPR016181">
    <property type="entry name" value="Acyl_CoA_acyltransferase"/>
</dbReference>
<dbReference type="GO" id="GO:0016747">
    <property type="term" value="F:acyltransferase activity, transferring groups other than amino-acyl groups"/>
    <property type="evidence" value="ECO:0007669"/>
    <property type="project" value="InterPro"/>
</dbReference>
<evidence type="ECO:0000256" key="2">
    <source>
        <dbReference type="ARBA" id="ARBA00023315"/>
    </source>
</evidence>
<evidence type="ECO:0000256" key="1">
    <source>
        <dbReference type="ARBA" id="ARBA00022679"/>
    </source>
</evidence>
<organism evidence="4 5">
    <name type="scientific">Paenibacillus methanolicus</name>
    <dbReference type="NCBI Taxonomy" id="582686"/>
    <lineage>
        <taxon>Bacteria</taxon>
        <taxon>Bacillati</taxon>
        <taxon>Bacillota</taxon>
        <taxon>Bacilli</taxon>
        <taxon>Bacillales</taxon>
        <taxon>Paenibacillaceae</taxon>
        <taxon>Paenibacillus</taxon>
    </lineage>
</organism>
<dbReference type="CDD" id="cd04301">
    <property type="entry name" value="NAT_SF"/>
    <property type="match status" value="1"/>
</dbReference>
<comment type="caution">
    <text evidence="4">The sequence shown here is derived from an EMBL/GenBank/DDBJ whole genome shotgun (WGS) entry which is preliminary data.</text>
</comment>
<keyword evidence="2" id="KW-0012">Acyltransferase</keyword>
<dbReference type="PROSITE" id="PS51186">
    <property type="entry name" value="GNAT"/>
    <property type="match status" value="1"/>
</dbReference>
<dbReference type="PANTHER" id="PTHR43877">
    <property type="entry name" value="AMINOALKYLPHOSPHONATE N-ACETYLTRANSFERASE-RELATED-RELATED"/>
    <property type="match status" value="1"/>
</dbReference>
<reference evidence="4 5" key="1">
    <citation type="submission" date="2019-07" db="EMBL/GenBank/DDBJ databases">
        <title>Genomic Encyclopedia of Type Strains, Phase III (KMG-III): the genomes of soil and plant-associated and newly described type strains.</title>
        <authorList>
            <person name="Whitman W."/>
        </authorList>
    </citation>
    <scope>NUCLEOTIDE SEQUENCE [LARGE SCALE GENOMIC DNA]</scope>
    <source>
        <strain evidence="4 5">BL24</strain>
    </source>
</reference>
<dbReference type="PANTHER" id="PTHR43877:SF2">
    <property type="entry name" value="AMINOALKYLPHOSPHONATE N-ACETYLTRANSFERASE-RELATED"/>
    <property type="match status" value="1"/>
</dbReference>
<name>A0A5S5C4Z2_9BACL</name>
<dbReference type="EMBL" id="VNHS01000005">
    <property type="protein sequence ID" value="TYP74501.1"/>
    <property type="molecule type" value="Genomic_DNA"/>
</dbReference>
<dbReference type="AlphaFoldDB" id="A0A5S5C4Z2"/>